<keyword evidence="4 5" id="KW-0472">Membrane</keyword>
<organism evidence="7">
    <name type="scientific">Rhodothermus marinus</name>
    <name type="common">Rhodothermus obamensis</name>
    <dbReference type="NCBI Taxonomy" id="29549"/>
    <lineage>
        <taxon>Bacteria</taxon>
        <taxon>Pseudomonadati</taxon>
        <taxon>Rhodothermota</taxon>
        <taxon>Rhodothermia</taxon>
        <taxon>Rhodothermales</taxon>
        <taxon>Rhodothermaceae</taxon>
        <taxon>Rhodothermus</taxon>
    </lineage>
</organism>
<feature type="transmembrane region" description="Helical" evidence="5">
    <location>
        <begin position="295"/>
        <end position="312"/>
    </location>
</feature>
<dbReference type="Pfam" id="PF07584">
    <property type="entry name" value="BatA"/>
    <property type="match status" value="1"/>
</dbReference>
<comment type="caution">
    <text evidence="7">The sequence shown here is derived from an EMBL/GenBank/DDBJ whole genome shotgun (WGS) entry which is preliminary data.</text>
</comment>
<sequence>MTLAQPEWLWALALLPALALLRWWLWRRRKGDVQFSSTTLLSHVPQTFWSRLRGLPFALRLATLALCIVALARPQERFVRETHTVEGIDVLLVLDVSSSMLAQDFLPNRFEVARRTAAHFVQGRQQDRIGLVVFAGQAFTQVPLTLDYAFLQTMLARLQLGRLEDGTAIGTALATAVNRLKDAEARSKVIILLTDGQNNRGEIDPLTAAQLARMAGIRIYTIGLSGHGQAPLGPQRQLVPVEIDEVMMQRVAELTGGRYFRATDEKALEAIYAEIDRLEKSPVASLRYEAVRERYAGFLLAALLLLCLEIGLRSTRLRRLVDA</sequence>
<reference evidence="7" key="1">
    <citation type="journal article" date="2020" name="mSystems">
        <title>Genome- and Community-Level Interaction Insights into Carbon Utilization and Element Cycling Functions of Hydrothermarchaeota in Hydrothermal Sediment.</title>
        <authorList>
            <person name="Zhou Z."/>
            <person name="Liu Y."/>
            <person name="Xu W."/>
            <person name="Pan J."/>
            <person name="Luo Z.H."/>
            <person name="Li M."/>
        </authorList>
    </citation>
    <scope>NUCLEOTIDE SEQUENCE [LARGE SCALE GENOMIC DNA]</scope>
    <source>
        <strain evidence="7">SpSt-143</strain>
    </source>
</reference>
<dbReference type="SMART" id="SM00327">
    <property type="entry name" value="VWA"/>
    <property type="match status" value="1"/>
</dbReference>
<evidence type="ECO:0000256" key="2">
    <source>
        <dbReference type="ARBA" id="ARBA00022692"/>
    </source>
</evidence>
<dbReference type="EMBL" id="DSGB01000004">
    <property type="protein sequence ID" value="HER95547.1"/>
    <property type="molecule type" value="Genomic_DNA"/>
</dbReference>
<accession>A0A7V2AZJ3</accession>
<keyword evidence="1" id="KW-1003">Cell membrane</keyword>
<gene>
    <name evidence="7" type="ORF">ENO59_03385</name>
</gene>
<dbReference type="InterPro" id="IPR011933">
    <property type="entry name" value="Double_TM_dom"/>
</dbReference>
<keyword evidence="2 5" id="KW-0812">Transmembrane</keyword>
<evidence type="ECO:0000259" key="6">
    <source>
        <dbReference type="PROSITE" id="PS50234"/>
    </source>
</evidence>
<dbReference type="Pfam" id="PF00092">
    <property type="entry name" value="VWA"/>
    <property type="match status" value="1"/>
</dbReference>
<evidence type="ECO:0000256" key="4">
    <source>
        <dbReference type="ARBA" id="ARBA00023136"/>
    </source>
</evidence>
<dbReference type="AlphaFoldDB" id="A0A7V2AZJ3"/>
<dbReference type="InterPro" id="IPR050768">
    <property type="entry name" value="UPF0353/GerABKA_families"/>
</dbReference>
<dbReference type="PANTHER" id="PTHR22550">
    <property type="entry name" value="SPORE GERMINATION PROTEIN"/>
    <property type="match status" value="1"/>
</dbReference>
<dbReference type="InterPro" id="IPR024163">
    <property type="entry name" value="Aerotolerance_reg_N"/>
</dbReference>
<evidence type="ECO:0000313" key="7">
    <source>
        <dbReference type="EMBL" id="HER95547.1"/>
    </source>
</evidence>
<name>A0A7V2AZJ3_RHOMR</name>
<dbReference type="Gene3D" id="3.40.50.410">
    <property type="entry name" value="von Willebrand factor, type A domain"/>
    <property type="match status" value="1"/>
</dbReference>
<feature type="transmembrane region" description="Helical" evidence="5">
    <location>
        <begin position="7"/>
        <end position="26"/>
    </location>
</feature>
<dbReference type="SUPFAM" id="SSF53300">
    <property type="entry name" value="vWA-like"/>
    <property type="match status" value="1"/>
</dbReference>
<evidence type="ECO:0000256" key="5">
    <source>
        <dbReference type="SAM" id="Phobius"/>
    </source>
</evidence>
<dbReference type="PRINTS" id="PR00453">
    <property type="entry name" value="VWFADOMAIN"/>
</dbReference>
<protein>
    <submittedName>
        <fullName evidence="7">VWA domain-containing protein</fullName>
    </submittedName>
</protein>
<dbReference type="InterPro" id="IPR033881">
    <property type="entry name" value="vWA_BatA_type"/>
</dbReference>
<dbReference type="InterPro" id="IPR002035">
    <property type="entry name" value="VWF_A"/>
</dbReference>
<feature type="domain" description="VWFA" evidence="6">
    <location>
        <begin position="89"/>
        <end position="275"/>
    </location>
</feature>
<evidence type="ECO:0000256" key="3">
    <source>
        <dbReference type="ARBA" id="ARBA00022989"/>
    </source>
</evidence>
<keyword evidence="3 5" id="KW-1133">Transmembrane helix</keyword>
<proteinExistence type="predicted"/>
<dbReference type="PANTHER" id="PTHR22550:SF5">
    <property type="entry name" value="LEUCINE ZIPPER PROTEIN 4"/>
    <property type="match status" value="1"/>
</dbReference>
<dbReference type="InterPro" id="IPR036465">
    <property type="entry name" value="vWFA_dom_sf"/>
</dbReference>
<evidence type="ECO:0000256" key="1">
    <source>
        <dbReference type="ARBA" id="ARBA00022475"/>
    </source>
</evidence>
<dbReference type="NCBIfam" id="TIGR02226">
    <property type="entry name" value="two_anch"/>
    <property type="match status" value="1"/>
</dbReference>
<dbReference type="PROSITE" id="PS50234">
    <property type="entry name" value="VWFA"/>
    <property type="match status" value="1"/>
</dbReference>
<dbReference type="CDD" id="cd01467">
    <property type="entry name" value="vWA_BatA_type"/>
    <property type="match status" value="1"/>
</dbReference>